<evidence type="ECO:0000256" key="1">
    <source>
        <dbReference type="ARBA" id="ARBA00006817"/>
    </source>
</evidence>
<feature type="domain" description="Activator of Hsp90 ATPase homologue 1/2-like C-terminal" evidence="2">
    <location>
        <begin position="27"/>
        <end position="158"/>
    </location>
</feature>
<sequence>MAESKMLNNVISKVAGRELTVTRVFQAPREIVYQTWTDPRHLSHWWGPEGFTITTHTIDVTPGGVWSYVMHGPDGTDYANRIQYIEIVRPERLVYFHGDSEKEEHFRVTVTMEDKGNATELTMRMVFQTAEELEETVNKYGAIEGATSTLGRLAEELEALKTTTLEITRTFNAPRDLVFKAWTDPDHLKHWWGPKDFDISISKFDLQPGGIFHYSMQNADGDRMWGKFVFREVAGPGKLVFVNSFSDFQGNIARAPFSELVPLEILNIVTFTEQDGQTILTIKVSPIQATEEEVQFFHSIHSSMYQGYGGTFDELDAYLAKL</sequence>
<reference evidence="3 4" key="1">
    <citation type="submission" date="2018-07" db="EMBL/GenBank/DDBJ databases">
        <title>Genomic Encyclopedia of Type Strains, Phase III (KMG-III): the genomes of soil and plant-associated and newly described type strains.</title>
        <authorList>
            <person name="Whitman W."/>
        </authorList>
    </citation>
    <scope>NUCLEOTIDE SEQUENCE [LARGE SCALE GENOMIC DNA]</scope>
    <source>
        <strain evidence="3 4">CECT 7506</strain>
    </source>
</reference>
<dbReference type="InterPro" id="IPR023393">
    <property type="entry name" value="START-like_dom_sf"/>
</dbReference>
<dbReference type="AlphaFoldDB" id="A0A368W1X0"/>
<gene>
    <name evidence="3" type="ORF">DFP97_105210</name>
</gene>
<dbReference type="CDD" id="cd07814">
    <property type="entry name" value="SRPBCC_CalC_Aha1-like"/>
    <property type="match status" value="1"/>
</dbReference>
<name>A0A368W1X0_9BACL</name>
<dbReference type="Pfam" id="PF08327">
    <property type="entry name" value="AHSA1"/>
    <property type="match status" value="2"/>
</dbReference>
<dbReference type="Gene3D" id="3.30.530.20">
    <property type="match status" value="2"/>
</dbReference>
<dbReference type="Proteomes" id="UP000252415">
    <property type="component" value="Unassembled WGS sequence"/>
</dbReference>
<keyword evidence="4" id="KW-1185">Reference proteome</keyword>
<dbReference type="PANTHER" id="PTHR36929:SF5">
    <property type="entry name" value="BLR6751 PROTEIN"/>
    <property type="match status" value="1"/>
</dbReference>
<feature type="domain" description="Activator of Hsp90 ATPase homologue 1/2-like C-terminal" evidence="2">
    <location>
        <begin position="172"/>
        <end position="319"/>
    </location>
</feature>
<evidence type="ECO:0000313" key="3">
    <source>
        <dbReference type="EMBL" id="RCW49025.1"/>
    </source>
</evidence>
<dbReference type="CDD" id="cd08894">
    <property type="entry name" value="SRPBCC_CalC_Aha1-like_1"/>
    <property type="match status" value="1"/>
</dbReference>
<organism evidence="3 4">
    <name type="scientific">Paenibacillus prosopidis</name>
    <dbReference type="NCBI Taxonomy" id="630520"/>
    <lineage>
        <taxon>Bacteria</taxon>
        <taxon>Bacillati</taxon>
        <taxon>Bacillota</taxon>
        <taxon>Bacilli</taxon>
        <taxon>Bacillales</taxon>
        <taxon>Paenibacillaceae</taxon>
        <taxon>Paenibacillus</taxon>
    </lineage>
</organism>
<accession>A0A368W1X0</accession>
<dbReference type="InterPro" id="IPR013538">
    <property type="entry name" value="ASHA1/2-like_C"/>
</dbReference>
<protein>
    <submittedName>
        <fullName evidence="3">Uncharacterized protein YndB with AHSA1/START domain</fullName>
    </submittedName>
</protein>
<proteinExistence type="inferred from homology"/>
<dbReference type="PANTHER" id="PTHR36929">
    <property type="entry name" value="ATTACHMENT SUBUNIT, PUTATIVE-RELATED"/>
    <property type="match status" value="1"/>
</dbReference>
<dbReference type="SUPFAM" id="SSF55961">
    <property type="entry name" value="Bet v1-like"/>
    <property type="match status" value="2"/>
</dbReference>
<evidence type="ECO:0000259" key="2">
    <source>
        <dbReference type="Pfam" id="PF08327"/>
    </source>
</evidence>
<dbReference type="EMBL" id="QPJD01000005">
    <property type="protein sequence ID" value="RCW49025.1"/>
    <property type="molecule type" value="Genomic_DNA"/>
</dbReference>
<comment type="similarity">
    <text evidence="1">Belongs to the AHA1 family.</text>
</comment>
<evidence type="ECO:0000313" key="4">
    <source>
        <dbReference type="Proteomes" id="UP000252415"/>
    </source>
</evidence>
<comment type="caution">
    <text evidence="3">The sequence shown here is derived from an EMBL/GenBank/DDBJ whole genome shotgun (WGS) entry which is preliminary data.</text>
</comment>